<protein>
    <submittedName>
        <fullName evidence="1">Protein-lysine N-methyltransferase EFM3</fullName>
    </submittedName>
</protein>
<dbReference type="AlphaFoldDB" id="A0A367XNN9"/>
<proteinExistence type="predicted"/>
<keyword evidence="2" id="KW-1185">Reference proteome</keyword>
<dbReference type="Proteomes" id="UP000253472">
    <property type="component" value="Unassembled WGS sequence"/>
</dbReference>
<dbReference type="PANTHER" id="PTHR14614:SF130">
    <property type="entry name" value="PROTEIN-LYSINE N-METHYLTRANSFERASE EEF2KMT"/>
    <property type="match status" value="1"/>
</dbReference>
<name>A0A367XNN9_9ASCO</name>
<sequence>MNKQLFAYVEQRVPARYVPICSSDLTYESQLLFVERLTPLLSLNPYYVKTILREYIAKIEISNEEIADELYELYCDPQILNAKELEPSHPDILKYYIAGFDQPFTGDDRDSITIKETPKLISGANTTGLRTWEAALYLSNLLNDNGESPYNFRDKTILELGCGTGLVSLALAKNYHQKVGHIKQIIMTDGSTNVFDNIAETMSLNGSASSETIKCQQLIWGEDTAVDGNVDYVVAADITFDSSLLEPLCTTINDLFVKNHLLAAIIAATVRNPDTISDWETQLNKWFSHRWNIKSSNANPNSIESNCWFNVNTQEIRVYEIGS</sequence>
<dbReference type="STRING" id="5486.A0A367XNN9"/>
<keyword evidence="1" id="KW-0489">Methyltransferase</keyword>
<dbReference type="GO" id="GO:0032259">
    <property type="term" value="P:methylation"/>
    <property type="evidence" value="ECO:0007669"/>
    <property type="project" value="UniProtKB-KW"/>
</dbReference>
<gene>
    <name evidence="1" type="primary">EFM3_1</name>
    <name evidence="1" type="ORF">Cantr_03644</name>
</gene>
<dbReference type="InterPro" id="IPR029063">
    <property type="entry name" value="SAM-dependent_MTases_sf"/>
</dbReference>
<accession>A0A367XNN9</accession>
<dbReference type="PANTHER" id="PTHR14614">
    <property type="entry name" value="HEPATOCELLULAR CARCINOMA-ASSOCIATED ANTIGEN"/>
    <property type="match status" value="1"/>
</dbReference>
<keyword evidence="1" id="KW-0808">Transferase</keyword>
<dbReference type="EMBL" id="QLNQ01000030">
    <property type="protein sequence ID" value="RCK54431.1"/>
    <property type="molecule type" value="Genomic_DNA"/>
</dbReference>
<comment type="caution">
    <text evidence="1">The sequence shown here is derived from an EMBL/GenBank/DDBJ whole genome shotgun (WGS) entry which is preliminary data.</text>
</comment>
<dbReference type="GO" id="GO:0005737">
    <property type="term" value="C:cytoplasm"/>
    <property type="evidence" value="ECO:0007669"/>
    <property type="project" value="TreeGrafter"/>
</dbReference>
<evidence type="ECO:0000313" key="2">
    <source>
        <dbReference type="Proteomes" id="UP000253472"/>
    </source>
</evidence>
<dbReference type="GO" id="GO:0008757">
    <property type="term" value="F:S-adenosylmethionine-dependent methyltransferase activity"/>
    <property type="evidence" value="ECO:0007669"/>
    <property type="project" value="UniProtKB-ARBA"/>
</dbReference>
<organism evidence="1 2">
    <name type="scientific">Candida viswanathii</name>
    <dbReference type="NCBI Taxonomy" id="5486"/>
    <lineage>
        <taxon>Eukaryota</taxon>
        <taxon>Fungi</taxon>
        <taxon>Dikarya</taxon>
        <taxon>Ascomycota</taxon>
        <taxon>Saccharomycotina</taxon>
        <taxon>Pichiomycetes</taxon>
        <taxon>Debaryomycetaceae</taxon>
        <taxon>Candida/Lodderomyces clade</taxon>
        <taxon>Candida</taxon>
    </lineage>
</organism>
<evidence type="ECO:0000313" key="1">
    <source>
        <dbReference type="EMBL" id="RCK54431.1"/>
    </source>
</evidence>
<dbReference type="Gene3D" id="3.40.50.150">
    <property type="entry name" value="Vaccinia Virus protein VP39"/>
    <property type="match status" value="1"/>
</dbReference>
<dbReference type="InterPro" id="IPR019410">
    <property type="entry name" value="Methyltransf_16"/>
</dbReference>
<dbReference type="Pfam" id="PF10294">
    <property type="entry name" value="Methyltransf_16"/>
    <property type="match status" value="1"/>
</dbReference>
<reference evidence="1 2" key="1">
    <citation type="submission" date="2018-06" db="EMBL/GenBank/DDBJ databases">
        <title>Whole genome sequencing of Candida tropicalis (genome annotated by CSBL at Korea University).</title>
        <authorList>
            <person name="Ahn J."/>
        </authorList>
    </citation>
    <scope>NUCLEOTIDE SEQUENCE [LARGE SCALE GENOMIC DNA]</scope>
    <source>
        <strain evidence="1 2">ATCC 20962</strain>
    </source>
</reference>
<dbReference type="OrthoDB" id="194386at2759"/>
<dbReference type="SUPFAM" id="SSF53335">
    <property type="entry name" value="S-adenosyl-L-methionine-dependent methyltransferases"/>
    <property type="match status" value="1"/>
</dbReference>